<sequence>MEKPTLQLNSDDSQPPSNSLAMSNPEKTLLQSNSNDSTTNISHLLFAILGSEGAWHHRKGYGEAWWRPNVTRGHLYLDTAPEGDLLPWSSASPPYRVSENIEKLIKEIAPAVPPIIRLVHTILEAFKEGDKEGFRWLVMGDDDTVFFVDNLVDVLAKYDHTDYYYIGCQSDYVKSNFWFSFNMGFGGAGIALSYPLAKALAKDMNGCLRRYAHMNTFDIIAMYCISDLGVNLSPQKGLHQVDMNGDISGFLSAHPKTPLLSLHHFDEVEPIFPGMDRAEAIRHLMKAGNIDQSRLLQQTICFHRKHRWTVSISWGYSVNLYERIIPRSWLQIAIETFQKWVAPNADPPHFMFTTRFTENDPCETPHVFFFESMEKMPGNVILTSYYRSRPRELPPCFASLPADYVSHSTRCECCDVSYTDGAKNAVVKFRECKKDEIIA</sequence>
<dbReference type="Gene3D" id="3.90.550.50">
    <property type="match status" value="1"/>
</dbReference>
<evidence type="ECO:0000313" key="2">
    <source>
        <dbReference type="Proteomes" id="UP001652660"/>
    </source>
</evidence>
<proteinExistence type="predicted"/>
<protein>
    <submittedName>
        <fullName evidence="3">Uncharacterized protein</fullName>
    </submittedName>
</protein>
<reference evidence="2" key="1">
    <citation type="journal article" date="2025" name="Foods">
        <title>Unveiling the Microbial Signatures of Arabica Coffee Cherries: Insights into Ripeness Specific Diversity, Functional Traits, and Implications for Quality and Safety.</title>
        <authorList>
            <consortium name="RefSeq"/>
            <person name="Tenea G.N."/>
            <person name="Cifuentes V."/>
            <person name="Reyes P."/>
            <person name="Cevallos-Vallejos M."/>
        </authorList>
    </citation>
    <scope>NUCLEOTIDE SEQUENCE [LARGE SCALE GENOMIC DNA]</scope>
</reference>
<feature type="region of interest" description="Disordered" evidence="1">
    <location>
        <begin position="1"/>
        <end position="34"/>
    </location>
</feature>
<dbReference type="Proteomes" id="UP001652660">
    <property type="component" value="Chromosome 1c"/>
</dbReference>
<dbReference type="PANTHER" id="PTHR10811">
    <property type="entry name" value="FRINGE-RELATED"/>
    <property type="match status" value="1"/>
</dbReference>
<dbReference type="RefSeq" id="XP_071902149.1">
    <property type="nucleotide sequence ID" value="XM_072046048.1"/>
</dbReference>
<gene>
    <name evidence="3" type="primary">LOC113739524</name>
</gene>
<dbReference type="GeneID" id="113739524"/>
<dbReference type="InterPro" id="IPR006740">
    <property type="entry name" value="DUF604"/>
</dbReference>
<dbReference type="Pfam" id="PF04646">
    <property type="entry name" value="DUF604"/>
    <property type="match status" value="1"/>
</dbReference>
<evidence type="ECO:0000313" key="3">
    <source>
        <dbReference type="RefSeq" id="XP_071902149.1"/>
    </source>
</evidence>
<evidence type="ECO:0000256" key="1">
    <source>
        <dbReference type="SAM" id="MobiDB-lite"/>
    </source>
</evidence>
<organism evidence="2 3">
    <name type="scientific">Coffea arabica</name>
    <name type="common">Arabian coffee</name>
    <dbReference type="NCBI Taxonomy" id="13443"/>
    <lineage>
        <taxon>Eukaryota</taxon>
        <taxon>Viridiplantae</taxon>
        <taxon>Streptophyta</taxon>
        <taxon>Embryophyta</taxon>
        <taxon>Tracheophyta</taxon>
        <taxon>Spermatophyta</taxon>
        <taxon>Magnoliopsida</taxon>
        <taxon>eudicotyledons</taxon>
        <taxon>Gunneridae</taxon>
        <taxon>Pentapetalae</taxon>
        <taxon>asterids</taxon>
        <taxon>lamiids</taxon>
        <taxon>Gentianales</taxon>
        <taxon>Rubiaceae</taxon>
        <taxon>Ixoroideae</taxon>
        <taxon>Gardenieae complex</taxon>
        <taxon>Bertiereae - Coffeeae clade</taxon>
        <taxon>Coffeeae</taxon>
        <taxon>Coffea</taxon>
    </lineage>
</organism>
<accession>A0ABM4U4E7</accession>
<keyword evidence="2" id="KW-1185">Reference proteome</keyword>
<reference evidence="3" key="2">
    <citation type="submission" date="2025-08" db="UniProtKB">
        <authorList>
            <consortium name="RefSeq"/>
        </authorList>
    </citation>
    <scope>IDENTIFICATION</scope>
    <source>
        <tissue evidence="3">Leaves</tissue>
    </source>
</reference>
<name>A0ABM4U4E7_COFAR</name>